<reference evidence="3 4" key="1">
    <citation type="journal article" date="2019" name="Nat. Med.">
        <title>A library of human gut bacterial isolates paired with longitudinal multiomics data enables mechanistic microbiome research.</title>
        <authorList>
            <person name="Poyet M."/>
            <person name="Groussin M."/>
            <person name="Gibbons S.M."/>
            <person name="Avila-Pacheco J."/>
            <person name="Jiang X."/>
            <person name="Kearney S.M."/>
            <person name="Perrotta A.R."/>
            <person name="Berdy B."/>
            <person name="Zhao S."/>
            <person name="Lieberman T.D."/>
            <person name="Swanson P.K."/>
            <person name="Smith M."/>
            <person name="Roesemann S."/>
            <person name="Alexander J.E."/>
            <person name="Rich S.A."/>
            <person name="Livny J."/>
            <person name="Vlamakis H."/>
            <person name="Clish C."/>
            <person name="Bullock K."/>
            <person name="Deik A."/>
            <person name="Scott J."/>
            <person name="Pierce K.A."/>
            <person name="Xavier R.J."/>
            <person name="Alm E.J."/>
        </authorList>
    </citation>
    <scope>NUCLEOTIDE SEQUENCE [LARGE SCALE GENOMIC DNA]</scope>
    <source>
        <strain evidence="3 4">BIOML-A6</strain>
    </source>
</reference>
<feature type="transmembrane region" description="Helical" evidence="1">
    <location>
        <begin position="26"/>
        <end position="44"/>
    </location>
</feature>
<keyword evidence="3" id="KW-0808">Transferase</keyword>
<name>A0A7J5I405_BACUN</name>
<dbReference type="Proteomes" id="UP000431575">
    <property type="component" value="Unassembled WGS sequence"/>
</dbReference>
<protein>
    <submittedName>
        <fullName evidence="3">Acyltransferase</fullName>
    </submittedName>
</protein>
<evidence type="ECO:0000313" key="3">
    <source>
        <dbReference type="EMBL" id="KAB4239373.1"/>
    </source>
</evidence>
<dbReference type="GO" id="GO:0016020">
    <property type="term" value="C:membrane"/>
    <property type="evidence" value="ECO:0007669"/>
    <property type="project" value="TreeGrafter"/>
</dbReference>
<organism evidence="3 4">
    <name type="scientific">Bacteroides uniformis</name>
    <dbReference type="NCBI Taxonomy" id="820"/>
    <lineage>
        <taxon>Bacteria</taxon>
        <taxon>Pseudomonadati</taxon>
        <taxon>Bacteroidota</taxon>
        <taxon>Bacteroidia</taxon>
        <taxon>Bacteroidales</taxon>
        <taxon>Bacteroidaceae</taxon>
        <taxon>Bacteroides</taxon>
    </lineage>
</organism>
<dbReference type="InterPro" id="IPR050879">
    <property type="entry name" value="Acyltransferase_3"/>
</dbReference>
<accession>A0A7J5I405</accession>
<feature type="transmembrane region" description="Helical" evidence="1">
    <location>
        <begin position="259"/>
        <end position="280"/>
    </location>
</feature>
<feature type="transmembrane region" description="Helical" evidence="1">
    <location>
        <begin position="91"/>
        <end position="108"/>
    </location>
</feature>
<keyword evidence="1" id="KW-0812">Transmembrane</keyword>
<dbReference type="RefSeq" id="WP_081030260.1">
    <property type="nucleotide sequence ID" value="NZ_CALNHV010000015.1"/>
</dbReference>
<dbReference type="GO" id="GO:0000271">
    <property type="term" value="P:polysaccharide biosynthetic process"/>
    <property type="evidence" value="ECO:0007669"/>
    <property type="project" value="TreeGrafter"/>
</dbReference>
<feature type="transmembrane region" description="Helical" evidence="1">
    <location>
        <begin position="203"/>
        <end position="222"/>
    </location>
</feature>
<feature type="transmembrane region" description="Helical" evidence="1">
    <location>
        <begin position="115"/>
        <end position="134"/>
    </location>
</feature>
<feature type="transmembrane region" description="Helical" evidence="1">
    <location>
        <begin position="146"/>
        <end position="166"/>
    </location>
</feature>
<feature type="domain" description="Acyltransferase 3" evidence="2">
    <location>
        <begin position="12"/>
        <end position="277"/>
    </location>
</feature>
<sequence>MLIVVLKSLWGGKYILQYIKNRCLRIFPALWFAFILAMALLLLFKVISFTSFLNLDLWAWFFGQITIFQYYTPNLLRNFGVGTPNGSLWTIPVELEFYILLPVFFLFLKHISIKVKFIALFLFSAMFNFLWTSACESGESILDKLIEVSIFPYLYAFLFGGLMFLNWSKIKWFIEGKICYWFLIYGLYCYFADALPGYHLDDWTTLLANLLLGILTISAAFSKISLGKVLHGNDISYGIYIYHMLVINVFVQMKFVGNISYLLMALIITVCIAIISWVFIEKKALSLKYKL</sequence>
<keyword evidence="1" id="KW-0472">Membrane</keyword>
<comment type="caution">
    <text evidence="3">The sequence shown here is derived from an EMBL/GenBank/DDBJ whole genome shotgun (WGS) entry which is preliminary data.</text>
</comment>
<dbReference type="PANTHER" id="PTHR23028:SF53">
    <property type="entry name" value="ACYL_TRANSF_3 DOMAIN-CONTAINING PROTEIN"/>
    <property type="match status" value="1"/>
</dbReference>
<feature type="transmembrane region" description="Helical" evidence="1">
    <location>
        <begin position="234"/>
        <end position="253"/>
    </location>
</feature>
<keyword evidence="3" id="KW-0012">Acyltransferase</keyword>
<evidence type="ECO:0000313" key="4">
    <source>
        <dbReference type="Proteomes" id="UP000431575"/>
    </source>
</evidence>
<dbReference type="AlphaFoldDB" id="A0A7J5I405"/>
<evidence type="ECO:0000259" key="2">
    <source>
        <dbReference type="Pfam" id="PF01757"/>
    </source>
</evidence>
<dbReference type="Pfam" id="PF01757">
    <property type="entry name" value="Acyl_transf_3"/>
    <property type="match status" value="1"/>
</dbReference>
<feature type="transmembrane region" description="Helical" evidence="1">
    <location>
        <begin position="178"/>
        <end position="197"/>
    </location>
</feature>
<dbReference type="GO" id="GO:0016747">
    <property type="term" value="F:acyltransferase activity, transferring groups other than amino-acyl groups"/>
    <property type="evidence" value="ECO:0007669"/>
    <property type="project" value="InterPro"/>
</dbReference>
<proteinExistence type="predicted"/>
<dbReference type="InterPro" id="IPR002656">
    <property type="entry name" value="Acyl_transf_3_dom"/>
</dbReference>
<dbReference type="EMBL" id="WCTM01000011">
    <property type="protein sequence ID" value="KAB4239373.1"/>
    <property type="molecule type" value="Genomic_DNA"/>
</dbReference>
<keyword evidence="1" id="KW-1133">Transmembrane helix</keyword>
<dbReference type="PANTHER" id="PTHR23028">
    <property type="entry name" value="ACETYLTRANSFERASE"/>
    <property type="match status" value="1"/>
</dbReference>
<evidence type="ECO:0000256" key="1">
    <source>
        <dbReference type="SAM" id="Phobius"/>
    </source>
</evidence>
<gene>
    <name evidence="3" type="ORF">GAP41_16595</name>
</gene>